<keyword evidence="2" id="KW-0732">Signal</keyword>
<keyword evidence="1" id="KW-0812">Transmembrane</keyword>
<keyword evidence="1" id="KW-0472">Membrane</keyword>
<evidence type="ECO:0000313" key="4">
    <source>
        <dbReference type="Proteomes" id="UP000242450"/>
    </source>
</evidence>
<accession>A0A212DF28</accession>
<dbReference type="OrthoDB" id="9049812at2759"/>
<organism evidence="3 4">
    <name type="scientific">Cervus elaphus hippelaphus</name>
    <name type="common">European red deer</name>
    <dbReference type="NCBI Taxonomy" id="46360"/>
    <lineage>
        <taxon>Eukaryota</taxon>
        <taxon>Metazoa</taxon>
        <taxon>Chordata</taxon>
        <taxon>Craniata</taxon>
        <taxon>Vertebrata</taxon>
        <taxon>Euteleostomi</taxon>
        <taxon>Mammalia</taxon>
        <taxon>Eutheria</taxon>
        <taxon>Laurasiatheria</taxon>
        <taxon>Artiodactyla</taxon>
        <taxon>Ruminantia</taxon>
        <taxon>Pecora</taxon>
        <taxon>Cervidae</taxon>
        <taxon>Cervinae</taxon>
        <taxon>Cervus</taxon>
    </lineage>
</organism>
<feature type="signal peptide" evidence="2">
    <location>
        <begin position="1"/>
        <end position="27"/>
    </location>
</feature>
<protein>
    <submittedName>
        <fullName evidence="3">Uncharacterized protein</fullName>
    </submittedName>
</protein>
<feature type="chain" id="PRO_5012239500" evidence="2">
    <location>
        <begin position="28"/>
        <end position="188"/>
    </location>
</feature>
<proteinExistence type="predicted"/>
<keyword evidence="4" id="KW-1185">Reference proteome</keyword>
<sequence>MAARAPAGTLALALWGWALAPAGAVDAMGPHAAVRLAQLLTPEECGHFQSLLKAPEPDVEAELARLSEDQLAQPEPPNWDELELIVERLPQGPYQRSPAGWAGPLALGFLTGFGGALGVGALLILLIPWITGGDGDWEWLGSPRPPTPPLLGSARAAGCGEAEPLLTAEPLASPEAWAAGGPRTSLPL</sequence>
<dbReference type="Proteomes" id="UP000242450">
    <property type="component" value="Chromosome 3"/>
</dbReference>
<reference evidence="3 4" key="1">
    <citation type="journal article" date="2018" name="Mol. Genet. Genomics">
        <title>The red deer Cervus elaphus genome CerEla1.0: sequencing, annotating, genes, and chromosomes.</title>
        <authorList>
            <person name="Bana N.A."/>
            <person name="Nyiri A."/>
            <person name="Nagy J."/>
            <person name="Frank K."/>
            <person name="Nagy T."/>
            <person name="Steger V."/>
            <person name="Schiller M."/>
            <person name="Lakatos P."/>
            <person name="Sugar L."/>
            <person name="Horn P."/>
            <person name="Barta E."/>
            <person name="Orosz L."/>
        </authorList>
    </citation>
    <scope>NUCLEOTIDE SEQUENCE [LARGE SCALE GENOMIC DNA]</scope>
    <source>
        <strain evidence="3">Hungarian</strain>
    </source>
</reference>
<feature type="transmembrane region" description="Helical" evidence="1">
    <location>
        <begin position="105"/>
        <end position="127"/>
    </location>
</feature>
<evidence type="ECO:0000256" key="1">
    <source>
        <dbReference type="SAM" id="Phobius"/>
    </source>
</evidence>
<gene>
    <name evidence="3" type="ORF">Celaphus_00011472</name>
</gene>
<keyword evidence="1" id="KW-1133">Transmembrane helix</keyword>
<dbReference type="EMBL" id="MKHE01000003">
    <property type="protein sequence ID" value="OWK16855.1"/>
    <property type="molecule type" value="Genomic_DNA"/>
</dbReference>
<evidence type="ECO:0000313" key="3">
    <source>
        <dbReference type="EMBL" id="OWK16855.1"/>
    </source>
</evidence>
<dbReference type="AlphaFoldDB" id="A0A212DF28"/>
<evidence type="ECO:0000256" key="2">
    <source>
        <dbReference type="SAM" id="SignalP"/>
    </source>
</evidence>
<comment type="caution">
    <text evidence="3">The sequence shown here is derived from an EMBL/GenBank/DDBJ whole genome shotgun (WGS) entry which is preliminary data.</text>
</comment>
<name>A0A212DF28_CEREH</name>